<evidence type="ECO:0000313" key="5">
    <source>
        <dbReference type="Proteomes" id="UP001583172"/>
    </source>
</evidence>
<feature type="region of interest" description="Disordered" evidence="1">
    <location>
        <begin position="193"/>
        <end position="212"/>
    </location>
</feature>
<dbReference type="Proteomes" id="UP001583172">
    <property type="component" value="Unassembled WGS sequence"/>
</dbReference>
<dbReference type="Gene3D" id="2.170.270.10">
    <property type="entry name" value="SET domain"/>
    <property type="match status" value="1"/>
</dbReference>
<evidence type="ECO:0000256" key="1">
    <source>
        <dbReference type="SAM" id="MobiDB-lite"/>
    </source>
</evidence>
<accession>A0ABR3V4Q8</accession>
<feature type="chain" id="PRO_5045713488" description="SET domain-containing protein" evidence="2">
    <location>
        <begin position="22"/>
        <end position="444"/>
    </location>
</feature>
<dbReference type="InterPro" id="IPR001214">
    <property type="entry name" value="SET_dom"/>
</dbReference>
<dbReference type="SUPFAM" id="SSF82199">
    <property type="entry name" value="SET domain"/>
    <property type="match status" value="1"/>
</dbReference>
<dbReference type="CDD" id="cd20071">
    <property type="entry name" value="SET_SMYD"/>
    <property type="match status" value="1"/>
</dbReference>
<organism evidence="4 5">
    <name type="scientific">Humicola insolens</name>
    <name type="common">Soft-rot fungus</name>
    <dbReference type="NCBI Taxonomy" id="85995"/>
    <lineage>
        <taxon>Eukaryota</taxon>
        <taxon>Fungi</taxon>
        <taxon>Dikarya</taxon>
        <taxon>Ascomycota</taxon>
        <taxon>Pezizomycotina</taxon>
        <taxon>Sordariomycetes</taxon>
        <taxon>Sordariomycetidae</taxon>
        <taxon>Sordariales</taxon>
        <taxon>Chaetomiaceae</taxon>
        <taxon>Mycothermus</taxon>
    </lineage>
</organism>
<feature type="signal peptide" evidence="2">
    <location>
        <begin position="1"/>
        <end position="21"/>
    </location>
</feature>
<sequence>MTRLSLTRVFVLGLLAPLARAEGSQERADPPLAGKDDGLAYEEIEKTTIYTDNATAPAVHLPPVDGWWDSKICSSDENYCVFTNRRAAKGRGIVAVTRPDELEKLEKLEEVINKSENRYLIDDPESTLQEKDLPEYDGLTGLVATKALRRNKPLFAWTPVLFAHKQMFQKGGPKKKDRTRLLEAAVGFLPPHTRAAFDKQRRRPGDNSGLNPRSIEEILKAHPWEVDLGVNWNHRDPDVHSRHYVNFPEASVLQHDCRPNTAVYIDSKFTLRATVARKVNPGEALTVSYIDPFLSRKERNAFVRKYRAPRGPDGKPTHGCRCSACSGPDKDKHEERLKELLELRGELRNHDSRKVDFALIERFVKLVEEEGLHARYAEPYELAALNFNYYGDDKRAKKYADKAVQAGIVEGGLESNDVVAMRIMANDIKGHYSYRYNLKRRGQA</sequence>
<evidence type="ECO:0000259" key="3">
    <source>
        <dbReference type="Pfam" id="PF00856"/>
    </source>
</evidence>
<reference evidence="4 5" key="1">
    <citation type="journal article" date="2024" name="Commun. Biol.">
        <title>Comparative genomic analysis of thermophilic fungi reveals convergent evolutionary adaptations and gene losses.</title>
        <authorList>
            <person name="Steindorff A.S."/>
            <person name="Aguilar-Pontes M.V."/>
            <person name="Robinson A.J."/>
            <person name="Andreopoulos B."/>
            <person name="LaButti K."/>
            <person name="Kuo A."/>
            <person name="Mondo S."/>
            <person name="Riley R."/>
            <person name="Otillar R."/>
            <person name="Haridas S."/>
            <person name="Lipzen A."/>
            <person name="Grimwood J."/>
            <person name="Schmutz J."/>
            <person name="Clum A."/>
            <person name="Reid I.D."/>
            <person name="Moisan M.C."/>
            <person name="Butler G."/>
            <person name="Nguyen T.T.M."/>
            <person name="Dewar K."/>
            <person name="Conant G."/>
            <person name="Drula E."/>
            <person name="Henrissat B."/>
            <person name="Hansel C."/>
            <person name="Singer S."/>
            <person name="Hutchinson M.I."/>
            <person name="de Vries R.P."/>
            <person name="Natvig D.O."/>
            <person name="Powell A.J."/>
            <person name="Tsang A."/>
            <person name="Grigoriev I.V."/>
        </authorList>
    </citation>
    <scope>NUCLEOTIDE SEQUENCE [LARGE SCALE GENOMIC DNA]</scope>
    <source>
        <strain evidence="4 5">CBS 620.91</strain>
    </source>
</reference>
<feature type="compositionally biased region" description="Basic and acidic residues" evidence="1">
    <location>
        <begin position="195"/>
        <end position="205"/>
    </location>
</feature>
<keyword evidence="5" id="KW-1185">Reference proteome</keyword>
<dbReference type="InterPro" id="IPR053185">
    <property type="entry name" value="SET_domain_protein"/>
</dbReference>
<keyword evidence="2" id="KW-0732">Signal</keyword>
<name>A0ABR3V4Q8_HUMIN</name>
<dbReference type="Pfam" id="PF00856">
    <property type="entry name" value="SET"/>
    <property type="match status" value="1"/>
</dbReference>
<evidence type="ECO:0000313" key="4">
    <source>
        <dbReference type="EMBL" id="KAL1836758.1"/>
    </source>
</evidence>
<dbReference type="PANTHER" id="PTHR47332:SF6">
    <property type="entry name" value="SET DOMAIN-CONTAINING PROTEIN"/>
    <property type="match status" value="1"/>
</dbReference>
<feature type="domain" description="SET" evidence="3">
    <location>
        <begin position="79"/>
        <end position="289"/>
    </location>
</feature>
<proteinExistence type="predicted"/>
<gene>
    <name evidence="4" type="ORF">VTJ49DRAFT_4698</name>
</gene>
<evidence type="ECO:0000256" key="2">
    <source>
        <dbReference type="SAM" id="SignalP"/>
    </source>
</evidence>
<comment type="caution">
    <text evidence="4">The sequence shown here is derived from an EMBL/GenBank/DDBJ whole genome shotgun (WGS) entry which is preliminary data.</text>
</comment>
<dbReference type="EMBL" id="JAZGSY010000369">
    <property type="protein sequence ID" value="KAL1836758.1"/>
    <property type="molecule type" value="Genomic_DNA"/>
</dbReference>
<dbReference type="InterPro" id="IPR046341">
    <property type="entry name" value="SET_dom_sf"/>
</dbReference>
<dbReference type="PANTHER" id="PTHR47332">
    <property type="entry name" value="SET DOMAIN-CONTAINING PROTEIN 5"/>
    <property type="match status" value="1"/>
</dbReference>
<protein>
    <recommendedName>
        <fullName evidence="3">SET domain-containing protein</fullName>
    </recommendedName>
</protein>